<sequence>MPIDPNVIVTAVISAVVGIIGLLTGRGNAKAQAAKAAAEALAAAAAADASKAATAAEAAQVWKTLYEEQRDEFKGLKDEFRALSTRVEELEQHRDDSELLRGFIARAHRYYRGGGTVPYPVPPEVARIVWPELYVEALSSGAIAIGEHIDDRPKETE</sequence>
<evidence type="ECO:0000256" key="1">
    <source>
        <dbReference type="SAM" id="Coils"/>
    </source>
</evidence>
<evidence type="ECO:0000313" key="4">
    <source>
        <dbReference type="Proteomes" id="UP000274391"/>
    </source>
</evidence>
<gene>
    <name evidence="3" type="ORF">EG850_10915</name>
</gene>
<keyword evidence="2" id="KW-1133">Transmembrane helix</keyword>
<dbReference type="AlphaFoldDB" id="A0A3P3VSX4"/>
<dbReference type="RefSeq" id="WP_124973404.1">
    <property type="nucleotide sequence ID" value="NZ_RQVS01000014.1"/>
</dbReference>
<protein>
    <submittedName>
        <fullName evidence="3">Uncharacterized protein</fullName>
    </submittedName>
</protein>
<keyword evidence="2" id="KW-0812">Transmembrane</keyword>
<evidence type="ECO:0000313" key="3">
    <source>
        <dbReference type="EMBL" id="RRJ85892.1"/>
    </source>
</evidence>
<keyword evidence="2" id="KW-0472">Membrane</keyword>
<name>A0A3P3VSX4_9MICO</name>
<evidence type="ECO:0000256" key="2">
    <source>
        <dbReference type="SAM" id="Phobius"/>
    </source>
</evidence>
<accession>A0A3P3VSX4</accession>
<keyword evidence="1" id="KW-0175">Coiled coil</keyword>
<proteinExistence type="predicted"/>
<keyword evidence="4" id="KW-1185">Reference proteome</keyword>
<reference evidence="3 4" key="1">
    <citation type="submission" date="2018-11" db="EMBL/GenBank/DDBJ databases">
        <title>YIM 102482-1 draft genome.</title>
        <authorList>
            <person name="Li G."/>
            <person name="Jiang Y."/>
        </authorList>
    </citation>
    <scope>NUCLEOTIDE SEQUENCE [LARGE SCALE GENOMIC DNA]</scope>
    <source>
        <strain evidence="3 4">YIM 102482-1</strain>
    </source>
</reference>
<feature type="transmembrane region" description="Helical" evidence="2">
    <location>
        <begin position="6"/>
        <end position="25"/>
    </location>
</feature>
<feature type="coiled-coil region" evidence="1">
    <location>
        <begin position="66"/>
        <end position="93"/>
    </location>
</feature>
<dbReference type="EMBL" id="RQVS01000014">
    <property type="protein sequence ID" value="RRJ85892.1"/>
    <property type="molecule type" value="Genomic_DNA"/>
</dbReference>
<organism evidence="3 4">
    <name type="scientific">Gulosibacter macacae</name>
    <dbReference type="NCBI Taxonomy" id="2488791"/>
    <lineage>
        <taxon>Bacteria</taxon>
        <taxon>Bacillati</taxon>
        <taxon>Actinomycetota</taxon>
        <taxon>Actinomycetes</taxon>
        <taxon>Micrococcales</taxon>
        <taxon>Microbacteriaceae</taxon>
        <taxon>Gulosibacter</taxon>
    </lineage>
</organism>
<comment type="caution">
    <text evidence="3">The sequence shown here is derived from an EMBL/GenBank/DDBJ whole genome shotgun (WGS) entry which is preliminary data.</text>
</comment>
<dbReference type="Proteomes" id="UP000274391">
    <property type="component" value="Unassembled WGS sequence"/>
</dbReference>